<evidence type="ECO:0000256" key="1">
    <source>
        <dbReference type="ARBA" id="ARBA00022553"/>
    </source>
</evidence>
<dbReference type="PANTHER" id="PTHR43214">
    <property type="entry name" value="TWO-COMPONENT RESPONSE REGULATOR"/>
    <property type="match status" value="1"/>
</dbReference>
<keyword evidence="2" id="KW-0805">Transcription regulation</keyword>
<reference evidence="8 9" key="1">
    <citation type="journal article" date="2019" name="Int. J. Syst. Evol. Microbiol.">
        <title>The Global Catalogue of Microorganisms (GCM) 10K type strain sequencing project: providing services to taxonomists for standard genome sequencing and annotation.</title>
        <authorList>
            <consortium name="The Broad Institute Genomics Platform"/>
            <consortium name="The Broad Institute Genome Sequencing Center for Infectious Disease"/>
            <person name="Wu L."/>
            <person name="Ma J."/>
        </authorList>
    </citation>
    <scope>NUCLEOTIDE SEQUENCE [LARGE SCALE GENOMIC DNA]</scope>
    <source>
        <strain evidence="8 9">JCM 14326</strain>
    </source>
</reference>
<dbReference type="CDD" id="cd17535">
    <property type="entry name" value="REC_NarL-like"/>
    <property type="match status" value="1"/>
</dbReference>
<dbReference type="SUPFAM" id="SSF46894">
    <property type="entry name" value="C-terminal effector domain of the bipartite response regulators"/>
    <property type="match status" value="1"/>
</dbReference>
<comment type="caution">
    <text evidence="8">The sequence shown here is derived from an EMBL/GenBank/DDBJ whole genome shotgun (WGS) entry which is preliminary data.</text>
</comment>
<name>A0ABN2N4K9_9MICO</name>
<dbReference type="EMBL" id="BAAANL010000001">
    <property type="protein sequence ID" value="GAA1850895.1"/>
    <property type="molecule type" value="Genomic_DNA"/>
</dbReference>
<evidence type="ECO:0000313" key="8">
    <source>
        <dbReference type="EMBL" id="GAA1850895.1"/>
    </source>
</evidence>
<dbReference type="PROSITE" id="PS50110">
    <property type="entry name" value="RESPONSE_REGULATORY"/>
    <property type="match status" value="1"/>
</dbReference>
<organism evidence="8 9">
    <name type="scientific">Myceligenerans crystallogenes</name>
    <dbReference type="NCBI Taxonomy" id="316335"/>
    <lineage>
        <taxon>Bacteria</taxon>
        <taxon>Bacillati</taxon>
        <taxon>Actinomycetota</taxon>
        <taxon>Actinomycetes</taxon>
        <taxon>Micrococcales</taxon>
        <taxon>Promicromonosporaceae</taxon>
        <taxon>Myceligenerans</taxon>
    </lineage>
</organism>
<keyword evidence="4" id="KW-0804">Transcription</keyword>
<dbReference type="InterPro" id="IPR011006">
    <property type="entry name" value="CheY-like_superfamily"/>
</dbReference>
<keyword evidence="3" id="KW-0238">DNA-binding</keyword>
<dbReference type="InterPro" id="IPR039420">
    <property type="entry name" value="WalR-like"/>
</dbReference>
<dbReference type="Proteomes" id="UP001501094">
    <property type="component" value="Unassembled WGS sequence"/>
</dbReference>
<dbReference type="SMART" id="SM00421">
    <property type="entry name" value="HTH_LUXR"/>
    <property type="match status" value="1"/>
</dbReference>
<proteinExistence type="predicted"/>
<dbReference type="InterPro" id="IPR001789">
    <property type="entry name" value="Sig_transdc_resp-reg_receiver"/>
</dbReference>
<keyword evidence="1 5" id="KW-0597">Phosphoprotein</keyword>
<feature type="domain" description="Response regulatory" evidence="7">
    <location>
        <begin position="6"/>
        <end position="122"/>
    </location>
</feature>
<dbReference type="PANTHER" id="PTHR43214:SF24">
    <property type="entry name" value="TRANSCRIPTIONAL REGULATORY PROTEIN NARL-RELATED"/>
    <property type="match status" value="1"/>
</dbReference>
<evidence type="ECO:0000256" key="2">
    <source>
        <dbReference type="ARBA" id="ARBA00023015"/>
    </source>
</evidence>
<dbReference type="SUPFAM" id="SSF52172">
    <property type="entry name" value="CheY-like"/>
    <property type="match status" value="1"/>
</dbReference>
<gene>
    <name evidence="8" type="ORF">GCM10009751_04160</name>
</gene>
<dbReference type="CDD" id="cd06170">
    <property type="entry name" value="LuxR_C_like"/>
    <property type="match status" value="1"/>
</dbReference>
<dbReference type="Gene3D" id="3.40.50.2300">
    <property type="match status" value="1"/>
</dbReference>
<keyword evidence="9" id="KW-1185">Reference proteome</keyword>
<feature type="modified residue" description="4-aspartylphosphate" evidence="5">
    <location>
        <position position="57"/>
    </location>
</feature>
<dbReference type="Pfam" id="PF00072">
    <property type="entry name" value="Response_reg"/>
    <property type="match status" value="1"/>
</dbReference>
<dbReference type="InterPro" id="IPR000792">
    <property type="entry name" value="Tscrpt_reg_LuxR_C"/>
</dbReference>
<evidence type="ECO:0000313" key="9">
    <source>
        <dbReference type="Proteomes" id="UP001501094"/>
    </source>
</evidence>
<dbReference type="PROSITE" id="PS50043">
    <property type="entry name" value="HTH_LUXR_2"/>
    <property type="match status" value="1"/>
</dbReference>
<dbReference type="SMART" id="SM00448">
    <property type="entry name" value="REC"/>
    <property type="match status" value="1"/>
</dbReference>
<evidence type="ECO:0000256" key="5">
    <source>
        <dbReference type="PROSITE-ProRule" id="PRU00169"/>
    </source>
</evidence>
<dbReference type="InterPro" id="IPR016032">
    <property type="entry name" value="Sig_transdc_resp-reg_C-effctor"/>
</dbReference>
<sequence length="212" mass="22643">MSELVRVLLADDEPLVRGGMRLILDGEPDLEVVGEAGDGAGAVALARELRPDVVCMDVRMPGVDGIRATELVLRQPDPPRVLVVTTFEHDDHVLDALQAGAAGFLLKRAGADEMVQAVRTVAGGQSLLFPDAVRRLVRTRPRAADGVVRLSGREREVLGLVAEGLTNAEIAARLFLGVETIRSHVSSCLAKLGARDRTQAVVKAYQSGLIEL</sequence>
<accession>A0ABN2N4K9</accession>
<evidence type="ECO:0000256" key="3">
    <source>
        <dbReference type="ARBA" id="ARBA00023125"/>
    </source>
</evidence>
<protein>
    <submittedName>
        <fullName evidence="8">Response regulator transcription factor</fullName>
    </submittedName>
</protein>
<evidence type="ECO:0000256" key="4">
    <source>
        <dbReference type="ARBA" id="ARBA00023163"/>
    </source>
</evidence>
<dbReference type="Pfam" id="PF00196">
    <property type="entry name" value="GerE"/>
    <property type="match status" value="1"/>
</dbReference>
<dbReference type="PRINTS" id="PR00038">
    <property type="entry name" value="HTHLUXR"/>
</dbReference>
<dbReference type="InterPro" id="IPR058245">
    <property type="entry name" value="NreC/VraR/RcsB-like_REC"/>
</dbReference>
<evidence type="ECO:0000259" key="7">
    <source>
        <dbReference type="PROSITE" id="PS50110"/>
    </source>
</evidence>
<evidence type="ECO:0000259" key="6">
    <source>
        <dbReference type="PROSITE" id="PS50043"/>
    </source>
</evidence>
<feature type="domain" description="HTH luxR-type" evidence="6">
    <location>
        <begin position="143"/>
        <end position="208"/>
    </location>
</feature>
<dbReference type="RefSeq" id="WP_344099008.1">
    <property type="nucleotide sequence ID" value="NZ_BAAANL010000001.1"/>
</dbReference>